<gene>
    <name evidence="1" type="ORF">LCGC14_3030920</name>
</gene>
<sequence>MLTREFILEEIKKGGGKFEIDGISFTGEKGREHLYAKVDEVEFLSWDIQEIFKWRFDFYTGSTTVLKDQIEAFLKLANYIGFGVELPESIEIVKVGGEKEDCSDCIVLNSQKIEYEKDLKKQEGQLQVYERITPNGEVNFKQ</sequence>
<dbReference type="AlphaFoldDB" id="A0A0F8WS96"/>
<name>A0A0F8WS96_9ZZZZ</name>
<protein>
    <submittedName>
        <fullName evidence="1">Uncharacterized protein</fullName>
    </submittedName>
</protein>
<comment type="caution">
    <text evidence="1">The sequence shown here is derived from an EMBL/GenBank/DDBJ whole genome shotgun (WGS) entry which is preliminary data.</text>
</comment>
<evidence type="ECO:0000313" key="1">
    <source>
        <dbReference type="EMBL" id="KKK59782.1"/>
    </source>
</evidence>
<dbReference type="EMBL" id="LAZR01063293">
    <property type="protein sequence ID" value="KKK59782.1"/>
    <property type="molecule type" value="Genomic_DNA"/>
</dbReference>
<proteinExistence type="predicted"/>
<reference evidence="1" key="1">
    <citation type="journal article" date="2015" name="Nature">
        <title>Complex archaea that bridge the gap between prokaryotes and eukaryotes.</title>
        <authorList>
            <person name="Spang A."/>
            <person name="Saw J.H."/>
            <person name="Jorgensen S.L."/>
            <person name="Zaremba-Niedzwiedzka K."/>
            <person name="Martijn J."/>
            <person name="Lind A.E."/>
            <person name="van Eijk R."/>
            <person name="Schleper C."/>
            <person name="Guy L."/>
            <person name="Ettema T.J."/>
        </authorList>
    </citation>
    <scope>NUCLEOTIDE SEQUENCE</scope>
</reference>
<accession>A0A0F8WS96</accession>
<organism evidence="1">
    <name type="scientific">marine sediment metagenome</name>
    <dbReference type="NCBI Taxonomy" id="412755"/>
    <lineage>
        <taxon>unclassified sequences</taxon>
        <taxon>metagenomes</taxon>
        <taxon>ecological metagenomes</taxon>
    </lineage>
</organism>